<reference evidence="1" key="1">
    <citation type="journal article" date="2021" name="Proc. Natl. Acad. Sci. U.S.A.">
        <title>A Catalog of Tens of Thousands of Viruses from Human Metagenomes Reveals Hidden Associations with Chronic Diseases.</title>
        <authorList>
            <person name="Tisza M.J."/>
            <person name="Buck C.B."/>
        </authorList>
    </citation>
    <scope>NUCLEOTIDE SEQUENCE</scope>
    <source>
        <strain evidence="1">CtiJm4</strain>
    </source>
</reference>
<sequence>MGNWKSDYIAVRFSPDEIPAMKKQYAKLLARWQRDSDKAFTDPQMDIIFKFDVSAKLYAKNNWIFDEEVISFVEHYLNDGLIDVLPSKEKIAQMLLDVAHNTHNAREKILALKEYSEIMGFSNSSEPTESAVQNVILLTDNGSELTWEEKMRQQQHNLKEQAESLLAENE</sequence>
<proteinExistence type="predicted"/>
<protein>
    <submittedName>
        <fullName evidence="1">Terminase, small subunit</fullName>
    </submittedName>
</protein>
<organism evidence="1">
    <name type="scientific">Siphoviridae sp. ctiJm4</name>
    <dbReference type="NCBI Taxonomy" id="2827916"/>
    <lineage>
        <taxon>Viruses</taxon>
        <taxon>Duplodnaviria</taxon>
        <taxon>Heunggongvirae</taxon>
        <taxon>Uroviricota</taxon>
        <taxon>Caudoviricetes</taxon>
    </lineage>
</organism>
<name>A0A8S5T197_9CAUD</name>
<evidence type="ECO:0000313" key="1">
    <source>
        <dbReference type="EMBL" id="DAF56888.1"/>
    </source>
</evidence>
<dbReference type="EMBL" id="BK032724">
    <property type="protein sequence ID" value="DAF56888.1"/>
    <property type="molecule type" value="Genomic_DNA"/>
</dbReference>
<accession>A0A8S5T197</accession>